<gene>
    <name evidence="8" type="ORF">Taro_048655</name>
</gene>
<feature type="domain" description="EamA" evidence="7">
    <location>
        <begin position="12"/>
        <end position="123"/>
    </location>
</feature>
<dbReference type="EMBL" id="NMUH01006644">
    <property type="protein sequence ID" value="MQM15702.1"/>
    <property type="molecule type" value="Genomic_DNA"/>
</dbReference>
<evidence type="ECO:0000256" key="1">
    <source>
        <dbReference type="ARBA" id="ARBA00004141"/>
    </source>
</evidence>
<evidence type="ECO:0000256" key="5">
    <source>
        <dbReference type="ARBA" id="ARBA00023136"/>
    </source>
</evidence>
<evidence type="ECO:0000256" key="2">
    <source>
        <dbReference type="ARBA" id="ARBA00007635"/>
    </source>
</evidence>
<evidence type="ECO:0000256" key="4">
    <source>
        <dbReference type="ARBA" id="ARBA00022989"/>
    </source>
</evidence>
<sequence length="382" mass="41507">MACIDVLRAAKAYILMIFLQFGFSGMYIISVFTLKRGMNHYVLVVYRNAVAAVVVAPFAFWFERKVRPKMTVSCFLKIMLLALLEPVIDQNLYYVGANYTSASFAAALYNMLPAVTFVMALVLRSDVQLSIFVAHAPVRMEKVKIRELHSQAKVVGTLITVAGALVMIIYRGPILEFAWTKGRAHHAAAAAGQDGSNWLKGTFMLIGSCCAWSAFFIVQSNTLRSYPAELSLTTWICLFGAAQGSAVALVMARGSKPWAIGFDVRLLTAVYSGIMCSGVAYYVQGLVMKERGPVFVTAFNPLCMIIVAVMGSFILAEEISLGRVIGAFIIVGGLYLLIWAKGKDYAVQKENEKEAALELPTSSAMGNTFAEKSGLGSSTALA</sequence>
<dbReference type="InterPro" id="IPR037185">
    <property type="entry name" value="EmrE-like"/>
</dbReference>
<organism evidence="8 9">
    <name type="scientific">Colocasia esculenta</name>
    <name type="common">Wild taro</name>
    <name type="synonym">Arum esculentum</name>
    <dbReference type="NCBI Taxonomy" id="4460"/>
    <lineage>
        <taxon>Eukaryota</taxon>
        <taxon>Viridiplantae</taxon>
        <taxon>Streptophyta</taxon>
        <taxon>Embryophyta</taxon>
        <taxon>Tracheophyta</taxon>
        <taxon>Spermatophyta</taxon>
        <taxon>Magnoliopsida</taxon>
        <taxon>Liliopsida</taxon>
        <taxon>Araceae</taxon>
        <taxon>Aroideae</taxon>
        <taxon>Colocasieae</taxon>
        <taxon>Colocasia</taxon>
    </lineage>
</organism>
<feature type="transmembrane region" description="Helical" evidence="6">
    <location>
        <begin position="230"/>
        <end position="252"/>
    </location>
</feature>
<dbReference type="GO" id="GO:0022857">
    <property type="term" value="F:transmembrane transporter activity"/>
    <property type="evidence" value="ECO:0007669"/>
    <property type="project" value="InterPro"/>
</dbReference>
<feature type="domain" description="EamA" evidence="7">
    <location>
        <begin position="200"/>
        <end position="338"/>
    </location>
</feature>
<dbReference type="OrthoDB" id="1728340at2759"/>
<keyword evidence="5 6" id="KW-0472">Membrane</keyword>
<dbReference type="GO" id="GO:0016020">
    <property type="term" value="C:membrane"/>
    <property type="evidence" value="ECO:0007669"/>
    <property type="project" value="UniProtKB-SubCell"/>
</dbReference>
<dbReference type="PANTHER" id="PTHR31218">
    <property type="entry name" value="WAT1-RELATED PROTEIN"/>
    <property type="match status" value="1"/>
</dbReference>
<evidence type="ECO:0000256" key="3">
    <source>
        <dbReference type="ARBA" id="ARBA00022692"/>
    </source>
</evidence>
<dbReference type="AlphaFoldDB" id="A0A843X8N7"/>
<dbReference type="InterPro" id="IPR000620">
    <property type="entry name" value="EamA_dom"/>
</dbReference>
<feature type="transmembrane region" description="Helical" evidence="6">
    <location>
        <begin position="295"/>
        <end position="315"/>
    </location>
</feature>
<comment type="subcellular location">
    <subcellularLocation>
        <location evidence="1 6">Membrane</location>
        <topology evidence="1 6">Multi-pass membrane protein</topology>
    </subcellularLocation>
</comment>
<feature type="transmembrane region" description="Helical" evidence="6">
    <location>
        <begin position="40"/>
        <end position="62"/>
    </location>
</feature>
<dbReference type="Pfam" id="PF00892">
    <property type="entry name" value="EamA"/>
    <property type="match status" value="2"/>
</dbReference>
<keyword evidence="4 6" id="KW-1133">Transmembrane helix</keyword>
<keyword evidence="9" id="KW-1185">Reference proteome</keyword>
<comment type="similarity">
    <text evidence="2 6">Belongs to the drug/metabolite transporter (DMT) superfamily. Plant drug/metabolite exporter (P-DME) (TC 2.A.7.4) family.</text>
</comment>
<feature type="transmembrane region" description="Helical" evidence="6">
    <location>
        <begin position="321"/>
        <end position="340"/>
    </location>
</feature>
<evidence type="ECO:0000256" key="6">
    <source>
        <dbReference type="RuleBase" id="RU363077"/>
    </source>
</evidence>
<name>A0A843X8N7_COLES</name>
<dbReference type="InterPro" id="IPR030184">
    <property type="entry name" value="WAT1-related"/>
</dbReference>
<feature type="transmembrane region" description="Helical" evidence="6">
    <location>
        <begin position="12"/>
        <end position="34"/>
    </location>
</feature>
<evidence type="ECO:0000259" key="7">
    <source>
        <dbReference type="Pfam" id="PF00892"/>
    </source>
</evidence>
<comment type="caution">
    <text evidence="8">The sequence shown here is derived from an EMBL/GenBank/DDBJ whole genome shotgun (WGS) entry which is preliminary data.</text>
</comment>
<protein>
    <recommendedName>
        <fullName evidence="6">WAT1-related protein</fullName>
    </recommendedName>
</protein>
<feature type="transmembrane region" description="Helical" evidence="6">
    <location>
        <begin position="74"/>
        <end position="96"/>
    </location>
</feature>
<dbReference type="SUPFAM" id="SSF103481">
    <property type="entry name" value="Multidrug resistance efflux transporter EmrE"/>
    <property type="match status" value="2"/>
</dbReference>
<feature type="transmembrane region" description="Helical" evidence="6">
    <location>
        <begin position="264"/>
        <end position="283"/>
    </location>
</feature>
<evidence type="ECO:0000313" key="9">
    <source>
        <dbReference type="Proteomes" id="UP000652761"/>
    </source>
</evidence>
<reference evidence="8" key="1">
    <citation type="submission" date="2017-07" db="EMBL/GenBank/DDBJ databases">
        <title>Taro Niue Genome Assembly and Annotation.</title>
        <authorList>
            <person name="Atibalentja N."/>
            <person name="Keating K."/>
            <person name="Fields C.J."/>
        </authorList>
    </citation>
    <scope>NUCLEOTIDE SEQUENCE</scope>
    <source>
        <strain evidence="8">Niue_2</strain>
        <tissue evidence="8">Leaf</tissue>
    </source>
</reference>
<keyword evidence="3 6" id="KW-0812">Transmembrane</keyword>
<dbReference type="Proteomes" id="UP000652761">
    <property type="component" value="Unassembled WGS sequence"/>
</dbReference>
<accession>A0A843X8N7</accession>
<evidence type="ECO:0000313" key="8">
    <source>
        <dbReference type="EMBL" id="MQM15702.1"/>
    </source>
</evidence>
<proteinExistence type="inferred from homology"/>
<feature type="transmembrane region" description="Helical" evidence="6">
    <location>
        <begin position="152"/>
        <end position="170"/>
    </location>
</feature>
<feature type="transmembrane region" description="Helical" evidence="6">
    <location>
        <begin position="198"/>
        <end position="218"/>
    </location>
</feature>
<feature type="transmembrane region" description="Helical" evidence="6">
    <location>
        <begin position="102"/>
        <end position="123"/>
    </location>
</feature>